<keyword evidence="4" id="KW-0560">Oxidoreductase</keyword>
<accession>A0A0P5KAT8</accession>
<dbReference type="FunFam" id="3.40.50.720:FF:000370">
    <property type="entry name" value="Fatty acyl-CoA reductase"/>
    <property type="match status" value="1"/>
</dbReference>
<evidence type="ECO:0000256" key="3">
    <source>
        <dbReference type="ARBA" id="ARBA00023098"/>
    </source>
</evidence>
<proteinExistence type="inferred from homology"/>
<keyword evidence="3 4" id="KW-0443">Lipid metabolism</keyword>
<evidence type="ECO:0000256" key="4">
    <source>
        <dbReference type="RuleBase" id="RU363097"/>
    </source>
</evidence>
<comment type="similarity">
    <text evidence="1 4">Belongs to the fatty acyl-CoA reductase family.</text>
</comment>
<comment type="catalytic activity">
    <reaction evidence="4">
        <text>a long-chain fatty acyl-CoA + 2 NADPH + 2 H(+) = a long-chain primary fatty alcohol + 2 NADP(+) + CoA</text>
        <dbReference type="Rhea" id="RHEA:52716"/>
        <dbReference type="ChEBI" id="CHEBI:15378"/>
        <dbReference type="ChEBI" id="CHEBI:57287"/>
        <dbReference type="ChEBI" id="CHEBI:57783"/>
        <dbReference type="ChEBI" id="CHEBI:58349"/>
        <dbReference type="ChEBI" id="CHEBI:77396"/>
        <dbReference type="ChEBI" id="CHEBI:83139"/>
        <dbReference type="EC" id="1.2.1.84"/>
    </reaction>
</comment>
<dbReference type="InterPro" id="IPR036291">
    <property type="entry name" value="NAD(P)-bd_dom_sf"/>
</dbReference>
<dbReference type="EMBL" id="LRGB01000024">
    <property type="protein sequence ID" value="KZS21330.1"/>
    <property type="molecule type" value="Genomic_DNA"/>
</dbReference>
<organism evidence="5 6">
    <name type="scientific">Daphnia magna</name>
    <dbReference type="NCBI Taxonomy" id="35525"/>
    <lineage>
        <taxon>Eukaryota</taxon>
        <taxon>Metazoa</taxon>
        <taxon>Ecdysozoa</taxon>
        <taxon>Arthropoda</taxon>
        <taxon>Crustacea</taxon>
        <taxon>Branchiopoda</taxon>
        <taxon>Diplostraca</taxon>
        <taxon>Cladocera</taxon>
        <taxon>Anomopoda</taxon>
        <taxon>Daphniidae</taxon>
        <taxon>Daphnia</taxon>
    </lineage>
</organism>
<evidence type="ECO:0000313" key="6">
    <source>
        <dbReference type="Proteomes" id="UP000076858"/>
    </source>
</evidence>
<dbReference type="OrthoDB" id="429813at2759"/>
<keyword evidence="2 4" id="KW-0444">Lipid biosynthesis</keyword>
<evidence type="ECO:0000313" key="5">
    <source>
        <dbReference type="EMBL" id="KZS21330.1"/>
    </source>
</evidence>
<dbReference type="AlphaFoldDB" id="A0A0P5KAT8"/>
<dbReference type="Pfam" id="PF03015">
    <property type="entry name" value="Sterile"/>
    <property type="match status" value="1"/>
</dbReference>
<dbReference type="PANTHER" id="PTHR11011">
    <property type="entry name" value="MALE STERILITY PROTEIN 2-RELATED"/>
    <property type="match status" value="1"/>
</dbReference>
<comment type="caution">
    <text evidence="5">The sequence shown here is derived from an EMBL/GenBank/DDBJ whole genome shotgun (WGS) entry which is preliminary data.</text>
</comment>
<reference evidence="5 6" key="1">
    <citation type="submission" date="2016-03" db="EMBL/GenBank/DDBJ databases">
        <title>EvidentialGene: Evidence-directed Construction of Genes on Genomes.</title>
        <authorList>
            <person name="Gilbert D.G."/>
            <person name="Choi J.-H."/>
            <person name="Mockaitis K."/>
            <person name="Colbourne J."/>
            <person name="Pfrender M."/>
        </authorList>
    </citation>
    <scope>NUCLEOTIDE SEQUENCE [LARGE SCALE GENOMIC DNA]</scope>
    <source>
        <strain evidence="5 6">Xinb3</strain>
        <tissue evidence="5">Complete organism</tissue>
    </source>
</reference>
<evidence type="ECO:0000256" key="2">
    <source>
        <dbReference type="ARBA" id="ARBA00022516"/>
    </source>
</evidence>
<dbReference type="EC" id="1.2.1.84" evidence="4"/>
<keyword evidence="6" id="KW-1185">Reference proteome</keyword>
<dbReference type="SUPFAM" id="SSF51735">
    <property type="entry name" value="NAD(P)-binding Rossmann-fold domains"/>
    <property type="match status" value="1"/>
</dbReference>
<dbReference type="InterPro" id="IPR013120">
    <property type="entry name" value="FAR_NAD-bd"/>
</dbReference>
<evidence type="ECO:0000256" key="1">
    <source>
        <dbReference type="ARBA" id="ARBA00005928"/>
    </source>
</evidence>
<dbReference type="InterPro" id="IPR033640">
    <property type="entry name" value="FAR_C"/>
</dbReference>
<comment type="function">
    <text evidence="4">Catalyzes the reduction of fatty acyl-CoA to fatty alcohols.</text>
</comment>
<dbReference type="Pfam" id="PF07993">
    <property type="entry name" value="NAD_binding_4"/>
    <property type="match status" value="1"/>
</dbReference>
<dbReference type="CDD" id="cd05236">
    <property type="entry name" value="FAR-N_SDR_e"/>
    <property type="match status" value="1"/>
</dbReference>
<dbReference type="GO" id="GO:0035336">
    <property type="term" value="P:long-chain fatty-acyl-CoA metabolic process"/>
    <property type="evidence" value="ECO:0007669"/>
    <property type="project" value="TreeGrafter"/>
</dbReference>
<dbReference type="PANTHER" id="PTHR11011:SF116">
    <property type="entry name" value="FATTY ACYL-COA REDUCTASE CG5065-RELATED"/>
    <property type="match status" value="1"/>
</dbReference>
<gene>
    <name evidence="5" type="ORF">APZ42_011253</name>
</gene>
<dbReference type="GO" id="GO:0102965">
    <property type="term" value="F:alcohol-forming long-chain fatty acyl-CoA reductase activity"/>
    <property type="evidence" value="ECO:0007669"/>
    <property type="project" value="UniProtKB-EC"/>
</dbReference>
<dbReference type="CDD" id="cd09071">
    <property type="entry name" value="FAR_C"/>
    <property type="match status" value="1"/>
</dbReference>
<name>A0A0P5KAT8_9CRUS</name>
<dbReference type="STRING" id="35525.A0A0P5KAT8"/>
<sequence length="545" mass="62013">MEESSIAEFYKGRSVFITGATGFMGKVLVEKLLRSCPGVDQLYLLMRPSKGKDVSTRLREFIDNQVFENLRNEHPEQLKKIVAVAGDVTFPGFGLSSEDMQLIIDNVSIVFNSAATVKFDEELKTAVQLNVKGPRELLAICRKMEKLQAVVHVSTAFNNLDREELDEVIYPATIDPIKLIELIDCLDDGLVRAITKELVGQCPNTYTYTKALAEQLLERECGDIPLAIVRPSIVTAAEHEPLPGWVDNLNGPTGFVSGVGKGFIRTFKINSQLVGDIIPVDYPINLMIAVGWHTAIQNRRLDKTSGIPKKIEVYNCSTGQKNPLTWEMFREIGFNYWLKYPTVEMMWYPNCSFTKNKTVHKIDQAISHYLPAYALDLVARLTGKRVKWVRLYDRAHHAISCLDFFMTHQWRFVSENQIRLLDFLSEADRRTFYFDVRQIDWNTYIGTYVAGARRYILKDDPSTLPAARRNLKKLYAAKMLLRLTLLAVFVLVLSYLWQHLSSWGSTIPGEYMASDNITFLHLQSEVEKETSNQGINPYLTSGIKS</sequence>
<keyword evidence="4" id="KW-0521">NADP</keyword>
<dbReference type="Proteomes" id="UP000076858">
    <property type="component" value="Unassembled WGS sequence"/>
</dbReference>
<dbReference type="GO" id="GO:0080019">
    <property type="term" value="F:alcohol-forming very long-chain fatty acyl-CoA reductase activity"/>
    <property type="evidence" value="ECO:0007669"/>
    <property type="project" value="InterPro"/>
</dbReference>
<dbReference type="Gene3D" id="3.40.50.720">
    <property type="entry name" value="NAD(P)-binding Rossmann-like Domain"/>
    <property type="match status" value="1"/>
</dbReference>
<dbReference type="GO" id="GO:0005777">
    <property type="term" value="C:peroxisome"/>
    <property type="evidence" value="ECO:0007669"/>
    <property type="project" value="TreeGrafter"/>
</dbReference>
<dbReference type="InterPro" id="IPR026055">
    <property type="entry name" value="FAR"/>
</dbReference>
<protein>
    <recommendedName>
        <fullName evidence="4">Fatty acyl-CoA reductase</fullName>
        <ecNumber evidence="4">1.2.1.84</ecNumber>
    </recommendedName>
</protein>